<dbReference type="InterPro" id="IPR036554">
    <property type="entry name" value="GHMP_kinase_C_sf"/>
</dbReference>
<dbReference type="PIRSF" id="PIRSF010376">
    <property type="entry name" value="IspE"/>
    <property type="match status" value="1"/>
</dbReference>
<dbReference type="InterPro" id="IPR013750">
    <property type="entry name" value="GHMP_kinase_C_dom"/>
</dbReference>
<dbReference type="Pfam" id="PF08544">
    <property type="entry name" value="GHMP_kinases_C"/>
    <property type="match status" value="1"/>
</dbReference>
<feature type="domain" description="GHMP kinase C-terminal" evidence="11">
    <location>
        <begin position="228"/>
        <end position="282"/>
    </location>
</feature>
<dbReference type="PANTHER" id="PTHR43527:SF2">
    <property type="entry name" value="4-DIPHOSPHOCYTIDYL-2-C-METHYL-D-ERYTHRITOL KINASE, CHLOROPLASTIC"/>
    <property type="match status" value="1"/>
</dbReference>
<dbReference type="SUPFAM" id="SSF55060">
    <property type="entry name" value="GHMP Kinase, C-terminal domain"/>
    <property type="match status" value="1"/>
</dbReference>
<dbReference type="HOGENOM" id="CLU_053057_1_1_7"/>
<organism evidence="12 13">
    <name type="scientific">Pseudodesulfovibrio piezophilus (strain DSM 21447 / JCM 15486 / C1TLV30)</name>
    <name type="common">Desulfovibrio piezophilus</name>
    <dbReference type="NCBI Taxonomy" id="1322246"/>
    <lineage>
        <taxon>Bacteria</taxon>
        <taxon>Pseudomonadati</taxon>
        <taxon>Thermodesulfobacteriota</taxon>
        <taxon>Desulfovibrionia</taxon>
        <taxon>Desulfovibrionales</taxon>
        <taxon>Desulfovibrionaceae</taxon>
    </lineage>
</organism>
<keyword evidence="13" id="KW-1185">Reference proteome</keyword>
<dbReference type="KEGG" id="dpi:BN4_11076"/>
<evidence type="ECO:0000313" key="13">
    <source>
        <dbReference type="Proteomes" id="UP000011724"/>
    </source>
</evidence>
<dbReference type="eggNOG" id="COG1947">
    <property type="taxonomic scope" value="Bacteria"/>
</dbReference>
<dbReference type="HAMAP" id="MF_00061">
    <property type="entry name" value="IspE"/>
    <property type="match status" value="1"/>
</dbReference>
<name>M1WVB9_PSEP2</name>
<dbReference type="BioCyc" id="DPIE1322246:BN4_RS05430-MONOMER"/>
<comment type="pathway">
    <text evidence="9">Isoprenoid biosynthesis; isopentenyl diphosphate biosynthesis via DXP pathway; isopentenyl diphosphate from 1-deoxy-D-xylulose 5-phosphate: step 3/6.</text>
</comment>
<dbReference type="Gene3D" id="3.30.70.890">
    <property type="entry name" value="GHMP kinase, C-terminal domain"/>
    <property type="match status" value="1"/>
</dbReference>
<keyword evidence="5 9" id="KW-0547">Nucleotide-binding</keyword>
<evidence type="ECO:0000259" key="11">
    <source>
        <dbReference type="Pfam" id="PF08544"/>
    </source>
</evidence>
<proteinExistence type="inferred from homology"/>
<dbReference type="Gene3D" id="3.30.230.10">
    <property type="match status" value="1"/>
</dbReference>
<dbReference type="GO" id="GO:0050515">
    <property type="term" value="F:4-(cytidine 5'-diphospho)-2-C-methyl-D-erythritol kinase activity"/>
    <property type="evidence" value="ECO:0007669"/>
    <property type="project" value="UniProtKB-UniRule"/>
</dbReference>
<gene>
    <name evidence="9 12" type="primary">ispE</name>
    <name evidence="12" type="ordered locus">BN4_11076</name>
</gene>
<dbReference type="GO" id="GO:0016114">
    <property type="term" value="P:terpenoid biosynthetic process"/>
    <property type="evidence" value="ECO:0007669"/>
    <property type="project" value="UniProtKB-UniRule"/>
</dbReference>
<dbReference type="EC" id="2.7.1.148" evidence="2 9"/>
<reference evidence="13" key="2">
    <citation type="journal article" date="2013" name="Stand. Genomic Sci.">
        <title>Complete genome sequence of Desulfocapsa sulfexigens, a marine deltaproteobacterium specialized in disproportionating inorganic sulfur compounds.</title>
        <authorList>
            <person name="Finster K.W."/>
            <person name="Kjeldsen K.U."/>
            <person name="Kube M."/>
            <person name="Reinhardt R."/>
            <person name="Mussmann M."/>
            <person name="Amann R."/>
            <person name="Schreiber L."/>
        </authorList>
    </citation>
    <scope>NUCLEOTIDE SEQUENCE [LARGE SCALE GENOMIC DNA]</scope>
    <source>
        <strain evidence="13">DSM 10523 / SB164P1</strain>
    </source>
</reference>
<dbReference type="Proteomes" id="UP000011724">
    <property type="component" value="Chromosome"/>
</dbReference>
<dbReference type="GO" id="GO:0019288">
    <property type="term" value="P:isopentenyl diphosphate biosynthetic process, methylerythritol 4-phosphate pathway"/>
    <property type="evidence" value="ECO:0007669"/>
    <property type="project" value="UniProtKB-UniRule"/>
</dbReference>
<feature type="binding site" evidence="9">
    <location>
        <begin position="102"/>
        <end position="112"/>
    </location>
    <ligand>
        <name>ATP</name>
        <dbReference type="ChEBI" id="CHEBI:30616"/>
    </ligand>
</feature>
<dbReference type="STRING" id="1322246.BN4_11076"/>
<evidence type="ECO:0000259" key="10">
    <source>
        <dbReference type="Pfam" id="PF00288"/>
    </source>
</evidence>
<dbReference type="InterPro" id="IPR014721">
    <property type="entry name" value="Ribsml_uS5_D2-typ_fold_subgr"/>
</dbReference>
<dbReference type="OrthoDB" id="9809438at2"/>
<feature type="domain" description="GHMP kinase N-terminal" evidence="10">
    <location>
        <begin position="74"/>
        <end position="153"/>
    </location>
</feature>
<evidence type="ECO:0000256" key="6">
    <source>
        <dbReference type="ARBA" id="ARBA00022777"/>
    </source>
</evidence>
<evidence type="ECO:0000256" key="5">
    <source>
        <dbReference type="ARBA" id="ARBA00022741"/>
    </source>
</evidence>
<keyword evidence="6 9" id="KW-0418">Kinase</keyword>
<evidence type="ECO:0000256" key="8">
    <source>
        <dbReference type="ARBA" id="ARBA00032554"/>
    </source>
</evidence>
<evidence type="ECO:0000256" key="7">
    <source>
        <dbReference type="ARBA" id="ARBA00022840"/>
    </source>
</evidence>
<dbReference type="EMBL" id="FO203427">
    <property type="protein sequence ID" value="CCH48313.1"/>
    <property type="molecule type" value="Genomic_DNA"/>
</dbReference>
<evidence type="ECO:0000313" key="12">
    <source>
        <dbReference type="EMBL" id="CCH48313.1"/>
    </source>
</evidence>
<dbReference type="InterPro" id="IPR020568">
    <property type="entry name" value="Ribosomal_Su5_D2-typ_SF"/>
</dbReference>
<evidence type="ECO:0000256" key="2">
    <source>
        <dbReference type="ARBA" id="ARBA00012052"/>
    </source>
</evidence>
<comment type="function">
    <text evidence="9">Catalyzes the phosphorylation of the position 2 hydroxy group of 4-diphosphocytidyl-2C-methyl-D-erythritol.</text>
</comment>
<evidence type="ECO:0000256" key="3">
    <source>
        <dbReference type="ARBA" id="ARBA00017473"/>
    </source>
</evidence>
<feature type="active site" evidence="9">
    <location>
        <position position="145"/>
    </location>
</feature>
<accession>M1WVB9</accession>
<protein>
    <recommendedName>
        <fullName evidence="3 9">4-diphosphocytidyl-2-C-methyl-D-erythritol kinase</fullName>
        <shortName evidence="9">CMK</shortName>
        <ecNumber evidence="2 9">2.7.1.148</ecNumber>
    </recommendedName>
    <alternativeName>
        <fullName evidence="8 9">4-(cytidine-5'-diphospho)-2-C-methyl-D-erythritol kinase</fullName>
    </alternativeName>
</protein>
<dbReference type="AlphaFoldDB" id="M1WVB9"/>
<dbReference type="PANTHER" id="PTHR43527">
    <property type="entry name" value="4-DIPHOSPHOCYTIDYL-2-C-METHYL-D-ERYTHRITOL KINASE, CHLOROPLASTIC"/>
    <property type="match status" value="1"/>
</dbReference>
<evidence type="ECO:0000256" key="9">
    <source>
        <dbReference type="HAMAP-Rule" id="MF_00061"/>
    </source>
</evidence>
<dbReference type="UniPathway" id="UPA00056">
    <property type="reaction ID" value="UER00094"/>
</dbReference>
<evidence type="ECO:0000256" key="1">
    <source>
        <dbReference type="ARBA" id="ARBA00009684"/>
    </source>
</evidence>
<dbReference type="PATRIC" id="fig|879567.3.peg.1112"/>
<dbReference type="InterPro" id="IPR004424">
    <property type="entry name" value="IspE"/>
</dbReference>
<dbReference type="NCBIfam" id="TIGR00154">
    <property type="entry name" value="ispE"/>
    <property type="match status" value="1"/>
</dbReference>
<comment type="similarity">
    <text evidence="1 9">Belongs to the GHMP kinase family. IspE subfamily.</text>
</comment>
<sequence>MNTHSSLTETIVASPAKINLHLSILGLRKDGYHELVTLFYPVTELYDTIRIEPGHDENMFMRCPKRPELESTSNLIYKAWKTYGEATGFQPGLFITLDKNIPLGGGLGGGSSNGATMLRWLNDNAGSKALGTAELRSLAAQLGADVPFFLLDGPAWAEGIGEKLVPSEISLSGMTLLLALPNIHVETSWAFQAWDNNNPFSSVSKLLTTPHNDTKNPSPVSELVVKNDFEPTVFAKHPVLREIKEKLINVGAISAAMSGSGASIFALFRSRVAAEQAAVALKGNEIEIFTMCCP</sequence>
<dbReference type="RefSeq" id="WP_015414363.1">
    <property type="nucleotide sequence ID" value="NC_020409.1"/>
</dbReference>
<reference evidence="12 13" key="1">
    <citation type="journal article" date="2013" name="PLoS ONE">
        <title>The first genomic and proteomic characterization of a deep-sea sulfate reducer: insights into the piezophilic lifestyle of Desulfovibrio piezophilus.</title>
        <authorList>
            <person name="Pradel N."/>
            <person name="Ji B."/>
            <person name="Gimenez G."/>
            <person name="Talla E."/>
            <person name="Lenoble P."/>
            <person name="Garel M."/>
            <person name="Tamburini C."/>
            <person name="Fourquet P."/>
            <person name="Lebrun R."/>
            <person name="Bertin P."/>
            <person name="Denis Y."/>
            <person name="Pophillat M."/>
            <person name="Barbe V."/>
            <person name="Ollivier B."/>
            <person name="Dolla A."/>
        </authorList>
    </citation>
    <scope>NUCLEOTIDE SEQUENCE [LARGE SCALE GENOMIC DNA]</scope>
    <source>
        <strain evidence="13">DSM 10523 / SB164P1</strain>
    </source>
</reference>
<keyword evidence="4 9" id="KW-0808">Transferase</keyword>
<keyword evidence="7 9" id="KW-0067">ATP-binding</keyword>
<evidence type="ECO:0000256" key="4">
    <source>
        <dbReference type="ARBA" id="ARBA00022679"/>
    </source>
</evidence>
<feature type="active site" evidence="9">
    <location>
        <position position="17"/>
    </location>
</feature>
<dbReference type="GO" id="GO:0005524">
    <property type="term" value="F:ATP binding"/>
    <property type="evidence" value="ECO:0007669"/>
    <property type="project" value="UniProtKB-UniRule"/>
</dbReference>
<dbReference type="InterPro" id="IPR006204">
    <property type="entry name" value="GHMP_kinase_N_dom"/>
</dbReference>
<keyword evidence="9" id="KW-0414">Isoprene biosynthesis</keyword>
<dbReference type="SUPFAM" id="SSF54211">
    <property type="entry name" value="Ribosomal protein S5 domain 2-like"/>
    <property type="match status" value="1"/>
</dbReference>
<dbReference type="Pfam" id="PF00288">
    <property type="entry name" value="GHMP_kinases_N"/>
    <property type="match status" value="1"/>
</dbReference>
<comment type="catalytic activity">
    <reaction evidence="9">
        <text>4-CDP-2-C-methyl-D-erythritol + ATP = 4-CDP-2-C-methyl-D-erythritol 2-phosphate + ADP + H(+)</text>
        <dbReference type="Rhea" id="RHEA:18437"/>
        <dbReference type="ChEBI" id="CHEBI:15378"/>
        <dbReference type="ChEBI" id="CHEBI:30616"/>
        <dbReference type="ChEBI" id="CHEBI:57823"/>
        <dbReference type="ChEBI" id="CHEBI:57919"/>
        <dbReference type="ChEBI" id="CHEBI:456216"/>
        <dbReference type="EC" id="2.7.1.148"/>
    </reaction>
</comment>